<dbReference type="InterPro" id="IPR027417">
    <property type="entry name" value="P-loop_NTPase"/>
</dbReference>
<name>A0A6C0J6P9_9ZZZZ</name>
<evidence type="ECO:0008006" key="2">
    <source>
        <dbReference type="Google" id="ProtNLM"/>
    </source>
</evidence>
<evidence type="ECO:0000313" key="1">
    <source>
        <dbReference type="EMBL" id="QHU01395.1"/>
    </source>
</evidence>
<organism evidence="1">
    <name type="scientific">viral metagenome</name>
    <dbReference type="NCBI Taxonomy" id="1070528"/>
    <lineage>
        <taxon>unclassified sequences</taxon>
        <taxon>metagenomes</taxon>
        <taxon>organismal metagenomes</taxon>
    </lineage>
</organism>
<sequence length="259" mass="30959">MEKILAIVTGPERNGTTYLSKLLCSIPDIYCGFETGLLLDNDFKKCEPFNKWIHHGNEHWGCPNYIDFYDKKLTFDDKYKLLFNNKGSHNELNIHQKLITKSKFIIDKTPEYIRNLQFVRKNSKEVPILISIKYLKDYYISMCVKRNTDINKFEELYLKNIETLEWIKKEKPKHIYLFLYNDIIKQSFGNKLKNILSSKIDLTNVNISYENFKKKILIKNYTYSDWTETPKYNINVPIDNEIIKKYDTLIDELNYVFPE</sequence>
<proteinExistence type="predicted"/>
<dbReference type="EMBL" id="MN740340">
    <property type="protein sequence ID" value="QHU01395.1"/>
    <property type="molecule type" value="Genomic_DNA"/>
</dbReference>
<dbReference type="AlphaFoldDB" id="A0A6C0J6P9"/>
<accession>A0A6C0J6P9</accession>
<reference evidence="1" key="1">
    <citation type="journal article" date="2020" name="Nature">
        <title>Giant virus diversity and host interactions through global metagenomics.</title>
        <authorList>
            <person name="Schulz F."/>
            <person name="Roux S."/>
            <person name="Paez-Espino D."/>
            <person name="Jungbluth S."/>
            <person name="Walsh D.A."/>
            <person name="Denef V.J."/>
            <person name="McMahon K.D."/>
            <person name="Konstantinidis K.T."/>
            <person name="Eloe-Fadrosh E.A."/>
            <person name="Kyrpides N.C."/>
            <person name="Woyke T."/>
        </authorList>
    </citation>
    <scope>NUCLEOTIDE SEQUENCE</scope>
    <source>
        <strain evidence="1">GVMAG-M-3300025860-25</strain>
    </source>
</reference>
<protein>
    <recommendedName>
        <fullName evidence="2">Sulfotransferase domain-containing protein</fullName>
    </recommendedName>
</protein>
<dbReference type="Gene3D" id="3.40.50.300">
    <property type="entry name" value="P-loop containing nucleotide triphosphate hydrolases"/>
    <property type="match status" value="1"/>
</dbReference>
<dbReference type="SUPFAM" id="SSF52540">
    <property type="entry name" value="P-loop containing nucleoside triphosphate hydrolases"/>
    <property type="match status" value="1"/>
</dbReference>